<evidence type="ECO:0000313" key="2">
    <source>
        <dbReference type="Proteomes" id="UP000782475"/>
    </source>
</evidence>
<evidence type="ECO:0000313" key="1">
    <source>
        <dbReference type="EMBL" id="MBX7271118.1"/>
    </source>
</evidence>
<keyword evidence="2" id="KW-1185">Reference proteome</keyword>
<comment type="caution">
    <text evidence="1">The sequence shown here is derived from an EMBL/GenBank/DDBJ whole genome shotgun (WGS) entry which is preliminary data.</text>
</comment>
<dbReference type="Proteomes" id="UP000782475">
    <property type="component" value="Unassembled WGS sequence"/>
</dbReference>
<sequence length="144" mass="15871">MTKASDISQGLRSRLEQIKPANGYHTELQRVYGPTEKPTDKAPLPLALIRPQHDAKTSAAGVQATRVRTYEIEVQFSKSADEAALSAVHVDILRALGFGQDQPERKFPGLLEEDDQAEFRFASAGETTHSITLTIGVLYVESYN</sequence>
<organism evidence="1 2">
    <name type="scientific">Stutzerimonas chloritidismutans</name>
    <name type="common">Pseudomonas chloritidismutans</name>
    <dbReference type="NCBI Taxonomy" id="203192"/>
    <lineage>
        <taxon>Bacteria</taxon>
        <taxon>Pseudomonadati</taxon>
        <taxon>Pseudomonadota</taxon>
        <taxon>Gammaproteobacteria</taxon>
        <taxon>Pseudomonadales</taxon>
        <taxon>Pseudomonadaceae</taxon>
        <taxon>Stutzerimonas</taxon>
    </lineage>
</organism>
<gene>
    <name evidence="1" type="ORF">KJJ99_04810</name>
</gene>
<proteinExistence type="predicted"/>
<dbReference type="EMBL" id="JAHHFP010000011">
    <property type="protein sequence ID" value="MBX7271118.1"/>
    <property type="molecule type" value="Genomic_DNA"/>
</dbReference>
<name>A0ACC5VF77_STUCH</name>
<protein>
    <submittedName>
        <fullName evidence="1">Uncharacterized protein</fullName>
    </submittedName>
</protein>
<accession>A0ACC5VF77</accession>
<reference evidence="1 2" key="1">
    <citation type="journal article" date="2021" name="Appl. Microbiol. Biotechnol.">
        <title>Biotechnological applications of marine bacteria in bioremediation of environments polluted with hydrocarbons and plastics.</title>
        <authorList>
            <person name="Muriel-Millan L.F."/>
            <person name="Millan-Lopez S."/>
            <person name="Pardo-Lopez L."/>
        </authorList>
    </citation>
    <scope>NUCLEOTIDE SEQUENCE [LARGE SCALE GENOMIC DNA]</scope>
    <source>
        <strain evidence="1 2">GOM4</strain>
    </source>
</reference>